<evidence type="ECO:0000313" key="4">
    <source>
        <dbReference type="Proteomes" id="UP000782880"/>
    </source>
</evidence>
<protein>
    <submittedName>
        <fullName evidence="3">Cobalamin biosynthesis protein</fullName>
    </submittedName>
</protein>
<evidence type="ECO:0000313" key="3">
    <source>
        <dbReference type="EMBL" id="HJG27207.1"/>
    </source>
</evidence>
<accession>A0A921LMV6</accession>
<name>A0A921LMV6_9FIRM</name>
<dbReference type="SUPFAM" id="SSF159664">
    <property type="entry name" value="CobE/GbiG C-terminal domain-like"/>
    <property type="match status" value="1"/>
</dbReference>
<dbReference type="InterPro" id="IPR036518">
    <property type="entry name" value="CobE/GbiG_C_sf"/>
</dbReference>
<dbReference type="Gene3D" id="3.40.50.11220">
    <property type="match status" value="1"/>
</dbReference>
<dbReference type="Gene3D" id="3.30.420.180">
    <property type="entry name" value="CobE/GbiG C-terminal domain"/>
    <property type="match status" value="1"/>
</dbReference>
<dbReference type="Pfam" id="PF11760">
    <property type="entry name" value="CbiG_N"/>
    <property type="match status" value="1"/>
</dbReference>
<evidence type="ECO:0000259" key="2">
    <source>
        <dbReference type="Pfam" id="PF11760"/>
    </source>
</evidence>
<reference evidence="3" key="2">
    <citation type="submission" date="2021-09" db="EMBL/GenBank/DDBJ databases">
        <authorList>
            <person name="Gilroy R."/>
        </authorList>
    </citation>
    <scope>NUCLEOTIDE SEQUENCE</scope>
    <source>
        <strain evidence="3">ChiBcec21-2208</strain>
    </source>
</reference>
<evidence type="ECO:0000259" key="1">
    <source>
        <dbReference type="Pfam" id="PF01890"/>
    </source>
</evidence>
<dbReference type="Proteomes" id="UP000782880">
    <property type="component" value="Unassembled WGS sequence"/>
</dbReference>
<dbReference type="SUPFAM" id="SSF159672">
    <property type="entry name" value="CbiG N-terminal domain-like"/>
    <property type="match status" value="1"/>
</dbReference>
<dbReference type="InterPro" id="IPR038029">
    <property type="entry name" value="GbiG_N_sf"/>
</dbReference>
<organism evidence="3 4">
    <name type="scientific">Subdoligranulum variabile</name>
    <dbReference type="NCBI Taxonomy" id="214851"/>
    <lineage>
        <taxon>Bacteria</taxon>
        <taxon>Bacillati</taxon>
        <taxon>Bacillota</taxon>
        <taxon>Clostridia</taxon>
        <taxon>Eubacteriales</taxon>
        <taxon>Oscillospiraceae</taxon>
        <taxon>Subdoligranulum</taxon>
    </lineage>
</organism>
<dbReference type="GO" id="GO:0009236">
    <property type="term" value="P:cobalamin biosynthetic process"/>
    <property type="evidence" value="ECO:0007669"/>
    <property type="project" value="InterPro"/>
</dbReference>
<proteinExistence type="predicted"/>
<dbReference type="PANTHER" id="PTHR37477:SF1">
    <property type="entry name" value="COBALT-PRECORRIN-5A HYDROLASE"/>
    <property type="match status" value="1"/>
</dbReference>
<feature type="domain" description="Cobalamin synthesis G N-terminal" evidence="2">
    <location>
        <begin position="39"/>
        <end position="119"/>
    </location>
</feature>
<dbReference type="EMBL" id="DYVE01000031">
    <property type="protein sequence ID" value="HJG27207.1"/>
    <property type="molecule type" value="Genomic_DNA"/>
</dbReference>
<gene>
    <name evidence="3" type="ORF">K8V20_00965</name>
</gene>
<dbReference type="InterPro" id="IPR002750">
    <property type="entry name" value="CobE/GbiG_C"/>
</dbReference>
<comment type="caution">
    <text evidence="3">The sequence shown here is derived from an EMBL/GenBank/DDBJ whole genome shotgun (WGS) entry which is preliminary data.</text>
</comment>
<sequence>MSVACLAFTEKGFLLAQTLARELDGTAERSGRPYTLQQWTQQHFLQERALIYVGAVGIAVRAIAPYLQSKAVDPAVVVVDECARFAIPILSGHLGGANDLAHKVAKICGAMPVITTATDTNGIFAVDEWARRQNCAVLHTACIRKISGTLLAGEKVRIRTEIPVCGNPPSGIEATEQDPCDVYVGFAPQPESVLWLVPKVVVLGVGCRKGISAEILEQAWERLAIPEQAVCQVASIDLKAAEPGLQEFCRRHGWELETYSAVQLAQVEGEFSASTFVKQVTGVDNVCERAAILASEGTLLHRKMAGGGVTLAAAVRPYQLDWRFHNEW</sequence>
<dbReference type="InterPro" id="IPR052553">
    <property type="entry name" value="CbiG_hydrolase"/>
</dbReference>
<dbReference type="InterPro" id="IPR021744">
    <property type="entry name" value="CbiG_N"/>
</dbReference>
<dbReference type="AlphaFoldDB" id="A0A921LMV6"/>
<dbReference type="PANTHER" id="PTHR37477">
    <property type="entry name" value="COBALT-PRECORRIN-5A HYDROLASE"/>
    <property type="match status" value="1"/>
</dbReference>
<dbReference type="Pfam" id="PF01890">
    <property type="entry name" value="CbiG_C"/>
    <property type="match status" value="1"/>
</dbReference>
<reference evidence="3" key="1">
    <citation type="journal article" date="2021" name="PeerJ">
        <title>Extensive microbial diversity within the chicken gut microbiome revealed by metagenomics and culture.</title>
        <authorList>
            <person name="Gilroy R."/>
            <person name="Ravi A."/>
            <person name="Getino M."/>
            <person name="Pursley I."/>
            <person name="Horton D.L."/>
            <person name="Alikhan N.F."/>
            <person name="Baker D."/>
            <person name="Gharbi K."/>
            <person name="Hall N."/>
            <person name="Watson M."/>
            <person name="Adriaenssens E.M."/>
            <person name="Foster-Nyarko E."/>
            <person name="Jarju S."/>
            <person name="Secka A."/>
            <person name="Antonio M."/>
            <person name="Oren A."/>
            <person name="Chaudhuri R.R."/>
            <person name="La Ragione R."/>
            <person name="Hildebrand F."/>
            <person name="Pallen M.J."/>
        </authorList>
    </citation>
    <scope>NUCLEOTIDE SEQUENCE</scope>
    <source>
        <strain evidence="3">ChiBcec21-2208</strain>
    </source>
</reference>
<feature type="domain" description="CobE/GbiG C-terminal" evidence="1">
    <location>
        <begin position="201"/>
        <end position="314"/>
    </location>
</feature>